<evidence type="ECO:0000256" key="12">
    <source>
        <dbReference type="ARBA" id="ARBA00048647"/>
    </source>
</evidence>
<sequence length="431" mass="49660">MKILRKYRYSLLVAIGVFVSLYLCNTETERPSRRMLPSDEDETTFPSIDVPVTGFHATPGQSTHMPTVQKDRSGIPPYLLPIFRFGSGPNNQYRSFKIAIRFAIHFNRTLVLGPFFNHILIDKKESRAFNETFDVASLSAIVPVASIEQFYNDCDGVIDKIVHGKPFIHSPKDYEYYIEKYKRTRRRFTYTTGIRFPGLGSIPKSSLGSAQRFKNATASPCLAFYTPFTIDYEFMNLTSPISTDEFYKMGKLIEEYVVRSTQIRQVTDVFERIICNGAPYMVVHWRINDDFMNLWCNALKSPECKLFRELNETGEFIGKQIQQTMDRYRVKCIYVARPPGSWNLVKHLRGFTSKVYTSSEIVRNAGNELSFLWDDNYFLSLVEQELAYRSSLFIGSSGSSWTCFVKRERQLRDAPTVSLSEILGFPESTCL</sequence>
<comment type="pathway">
    <text evidence="2">Protein modification; protein glycosylation.</text>
</comment>
<keyword evidence="13" id="KW-1185">Reference proteome</keyword>
<accession>A0ABM0MQ89</accession>
<organism evidence="13 14">
    <name type="scientific">Saccoglossus kowalevskii</name>
    <name type="common">Acorn worm</name>
    <dbReference type="NCBI Taxonomy" id="10224"/>
    <lineage>
        <taxon>Eukaryota</taxon>
        <taxon>Metazoa</taxon>
        <taxon>Hemichordata</taxon>
        <taxon>Enteropneusta</taxon>
        <taxon>Harrimaniidae</taxon>
        <taxon>Saccoglossus</taxon>
    </lineage>
</organism>
<keyword evidence="6" id="KW-0294">Fucose metabolism</keyword>
<evidence type="ECO:0000256" key="9">
    <source>
        <dbReference type="ARBA" id="ARBA00026232"/>
    </source>
</evidence>
<evidence type="ECO:0000313" key="13">
    <source>
        <dbReference type="Proteomes" id="UP000694865"/>
    </source>
</evidence>
<evidence type="ECO:0000256" key="10">
    <source>
        <dbReference type="ARBA" id="ARBA00033083"/>
    </source>
</evidence>
<dbReference type="RefSeq" id="XP_006822180.1">
    <property type="nucleotide sequence ID" value="XM_006822117.1"/>
</dbReference>
<keyword evidence="5" id="KW-0256">Endoplasmic reticulum</keyword>
<reference evidence="14" key="1">
    <citation type="submission" date="2025-08" db="UniProtKB">
        <authorList>
            <consortium name="RefSeq"/>
        </authorList>
    </citation>
    <scope>IDENTIFICATION</scope>
    <source>
        <tissue evidence="14">Testes</tissue>
    </source>
</reference>
<dbReference type="Gene3D" id="3.40.50.11340">
    <property type="match status" value="1"/>
</dbReference>
<protein>
    <recommendedName>
        <fullName evidence="9">GDP-fucose protein O-fucosyltransferase 2</fullName>
        <ecNumber evidence="3">2.4.1.221</ecNumber>
    </recommendedName>
    <alternativeName>
        <fullName evidence="10">Peptide-O-fucosyltransferase 2</fullName>
    </alternativeName>
</protein>
<dbReference type="PANTHER" id="PTHR13398:SF0">
    <property type="entry name" value="GDP-FUCOSE PROTEIN O-FUCOSYLTRANSFERASE 2"/>
    <property type="match status" value="1"/>
</dbReference>
<dbReference type="EC" id="2.4.1.221" evidence="3"/>
<comment type="similarity">
    <text evidence="8">Belongs to the glycosyltransferase 68 family.</text>
</comment>
<comment type="catalytic activity">
    <reaction evidence="11">
        <text>L-threonyl-[protein] + GDP-beta-L-fucose = 3-O-(alpha-L-fucosyl)-L-threonyl-[protein] + GDP + H(+)</text>
        <dbReference type="Rhea" id="RHEA:70491"/>
        <dbReference type="Rhea" id="RHEA-COMP:11060"/>
        <dbReference type="Rhea" id="RHEA-COMP:17915"/>
        <dbReference type="ChEBI" id="CHEBI:15378"/>
        <dbReference type="ChEBI" id="CHEBI:30013"/>
        <dbReference type="ChEBI" id="CHEBI:57273"/>
        <dbReference type="ChEBI" id="CHEBI:58189"/>
        <dbReference type="ChEBI" id="CHEBI:189631"/>
        <dbReference type="EC" id="2.4.1.221"/>
    </reaction>
    <physiologicalReaction direction="left-to-right" evidence="11">
        <dbReference type="Rhea" id="RHEA:70492"/>
    </physiologicalReaction>
</comment>
<comment type="catalytic activity">
    <reaction evidence="12">
        <text>L-seryl-[protein] + GDP-beta-L-fucose = 3-O-(alpha-L-fucosyl)-L-seryl-[protein] + GDP + H(+)</text>
        <dbReference type="Rhea" id="RHEA:63644"/>
        <dbReference type="Rhea" id="RHEA-COMP:9863"/>
        <dbReference type="Rhea" id="RHEA-COMP:17914"/>
        <dbReference type="ChEBI" id="CHEBI:15378"/>
        <dbReference type="ChEBI" id="CHEBI:29999"/>
        <dbReference type="ChEBI" id="CHEBI:57273"/>
        <dbReference type="ChEBI" id="CHEBI:58189"/>
        <dbReference type="ChEBI" id="CHEBI:189632"/>
        <dbReference type="EC" id="2.4.1.221"/>
    </reaction>
    <physiologicalReaction direction="left-to-right" evidence="12">
        <dbReference type="Rhea" id="RHEA:63645"/>
    </physiologicalReaction>
</comment>
<evidence type="ECO:0000313" key="14">
    <source>
        <dbReference type="RefSeq" id="XP_006822180.1"/>
    </source>
</evidence>
<evidence type="ECO:0000256" key="1">
    <source>
        <dbReference type="ARBA" id="ARBA00004240"/>
    </source>
</evidence>
<evidence type="ECO:0000256" key="8">
    <source>
        <dbReference type="ARBA" id="ARBA00025803"/>
    </source>
</evidence>
<gene>
    <name evidence="14" type="primary">LOC102809347</name>
</gene>
<proteinExistence type="inferred from homology"/>
<evidence type="ECO:0000256" key="5">
    <source>
        <dbReference type="ARBA" id="ARBA00022824"/>
    </source>
</evidence>
<dbReference type="Gene3D" id="3.40.50.11350">
    <property type="match status" value="1"/>
</dbReference>
<evidence type="ECO:0000256" key="6">
    <source>
        <dbReference type="ARBA" id="ARBA00023253"/>
    </source>
</evidence>
<keyword evidence="7" id="KW-0119">Carbohydrate metabolism</keyword>
<dbReference type="InterPro" id="IPR045130">
    <property type="entry name" value="OFUT2-like"/>
</dbReference>
<dbReference type="Pfam" id="PF10250">
    <property type="entry name" value="O-FucT"/>
    <property type="match status" value="1"/>
</dbReference>
<evidence type="ECO:0000256" key="4">
    <source>
        <dbReference type="ARBA" id="ARBA00022679"/>
    </source>
</evidence>
<keyword evidence="4" id="KW-0808">Transferase</keyword>
<dbReference type="InterPro" id="IPR019378">
    <property type="entry name" value="GDP-Fuc_O-FucTrfase"/>
</dbReference>
<dbReference type="Proteomes" id="UP000694865">
    <property type="component" value="Unplaced"/>
</dbReference>
<dbReference type="PANTHER" id="PTHR13398">
    <property type="entry name" value="GDP-FUCOSE PROTEIN O-FUCOSYLTRANSFERASE 2"/>
    <property type="match status" value="1"/>
</dbReference>
<evidence type="ECO:0000256" key="11">
    <source>
        <dbReference type="ARBA" id="ARBA00047273"/>
    </source>
</evidence>
<evidence type="ECO:0000256" key="3">
    <source>
        <dbReference type="ARBA" id="ARBA00012196"/>
    </source>
</evidence>
<evidence type="ECO:0000256" key="7">
    <source>
        <dbReference type="ARBA" id="ARBA00023277"/>
    </source>
</evidence>
<name>A0ABM0MQ89_SACKO</name>
<dbReference type="GeneID" id="102809347"/>
<comment type="subcellular location">
    <subcellularLocation>
        <location evidence="1">Endoplasmic reticulum</location>
    </subcellularLocation>
</comment>
<dbReference type="CDD" id="cd11296">
    <property type="entry name" value="O-FucT_like"/>
    <property type="match status" value="1"/>
</dbReference>
<evidence type="ECO:0000256" key="2">
    <source>
        <dbReference type="ARBA" id="ARBA00004922"/>
    </source>
</evidence>